<evidence type="ECO:0000256" key="3">
    <source>
        <dbReference type="ARBA" id="ARBA00022448"/>
    </source>
</evidence>
<keyword evidence="11" id="KW-0407">Ion channel</keyword>
<keyword evidence="9" id="KW-0406">Ion transport</keyword>
<evidence type="ECO:0000256" key="7">
    <source>
        <dbReference type="ARBA" id="ARBA00022958"/>
    </source>
</evidence>
<feature type="transmembrane region" description="Helical" evidence="13">
    <location>
        <begin position="34"/>
        <end position="56"/>
    </location>
</feature>
<evidence type="ECO:0000256" key="5">
    <source>
        <dbReference type="ARBA" id="ARBA00022692"/>
    </source>
</evidence>
<evidence type="ECO:0000256" key="13">
    <source>
        <dbReference type="SAM" id="Phobius"/>
    </source>
</evidence>
<name>A0A3B0VCH1_9ZZZZ</name>
<dbReference type="EMBL" id="UOEW01000277">
    <property type="protein sequence ID" value="VAW40591.1"/>
    <property type="molecule type" value="Genomic_DNA"/>
</dbReference>
<comment type="similarity">
    <text evidence="2">Belongs to the TMEM175 family.</text>
</comment>
<feature type="transmembrane region" description="Helical" evidence="13">
    <location>
        <begin position="151"/>
        <end position="174"/>
    </location>
</feature>
<evidence type="ECO:0008006" key="15">
    <source>
        <dbReference type="Google" id="ProtNLM"/>
    </source>
</evidence>
<dbReference type="GO" id="GO:0016020">
    <property type="term" value="C:membrane"/>
    <property type="evidence" value="ECO:0007669"/>
    <property type="project" value="UniProtKB-SubCell"/>
</dbReference>
<keyword evidence="7" id="KW-0630">Potassium</keyword>
<evidence type="ECO:0000256" key="11">
    <source>
        <dbReference type="ARBA" id="ARBA00023303"/>
    </source>
</evidence>
<organism evidence="14">
    <name type="scientific">hydrothermal vent metagenome</name>
    <dbReference type="NCBI Taxonomy" id="652676"/>
    <lineage>
        <taxon>unclassified sequences</taxon>
        <taxon>metagenomes</taxon>
        <taxon>ecological metagenomes</taxon>
    </lineage>
</organism>
<evidence type="ECO:0000256" key="12">
    <source>
        <dbReference type="ARBA" id="ARBA00034430"/>
    </source>
</evidence>
<evidence type="ECO:0000256" key="8">
    <source>
        <dbReference type="ARBA" id="ARBA00022989"/>
    </source>
</evidence>
<evidence type="ECO:0000256" key="9">
    <source>
        <dbReference type="ARBA" id="ARBA00023065"/>
    </source>
</evidence>
<keyword evidence="3" id="KW-0813">Transport</keyword>
<dbReference type="AlphaFoldDB" id="A0A3B0VCH1"/>
<evidence type="ECO:0000256" key="6">
    <source>
        <dbReference type="ARBA" id="ARBA00022826"/>
    </source>
</evidence>
<evidence type="ECO:0000256" key="1">
    <source>
        <dbReference type="ARBA" id="ARBA00004141"/>
    </source>
</evidence>
<feature type="transmembrane region" description="Helical" evidence="13">
    <location>
        <begin position="195"/>
        <end position="212"/>
    </location>
</feature>
<accession>A0A3B0VCH1</accession>
<feature type="transmembrane region" description="Helical" evidence="13">
    <location>
        <begin position="62"/>
        <end position="80"/>
    </location>
</feature>
<evidence type="ECO:0000256" key="2">
    <source>
        <dbReference type="ARBA" id="ARBA00006920"/>
    </source>
</evidence>
<evidence type="ECO:0000256" key="10">
    <source>
        <dbReference type="ARBA" id="ARBA00023136"/>
    </source>
</evidence>
<feature type="transmembrane region" description="Helical" evidence="13">
    <location>
        <begin position="92"/>
        <end position="111"/>
    </location>
</feature>
<evidence type="ECO:0000313" key="14">
    <source>
        <dbReference type="EMBL" id="VAW40591.1"/>
    </source>
</evidence>
<dbReference type="GO" id="GO:0015252">
    <property type="term" value="F:proton channel activity"/>
    <property type="evidence" value="ECO:0007669"/>
    <property type="project" value="InterPro"/>
</dbReference>
<dbReference type="InterPro" id="IPR010617">
    <property type="entry name" value="TMEM175-like"/>
</dbReference>
<evidence type="ECO:0000256" key="4">
    <source>
        <dbReference type="ARBA" id="ARBA00022538"/>
    </source>
</evidence>
<gene>
    <name evidence="14" type="ORF">MNBD_GAMMA01-1638</name>
</gene>
<keyword evidence="8 13" id="KW-1133">Transmembrane helix</keyword>
<reference evidence="14" key="1">
    <citation type="submission" date="2018-06" db="EMBL/GenBank/DDBJ databases">
        <authorList>
            <person name="Zhirakovskaya E."/>
        </authorList>
    </citation>
    <scope>NUCLEOTIDE SEQUENCE</scope>
</reference>
<keyword evidence="10 13" id="KW-0472">Membrane</keyword>
<keyword evidence="6" id="KW-0631">Potassium channel</keyword>
<proteinExistence type="inferred from homology"/>
<comment type="catalytic activity">
    <reaction evidence="12">
        <text>K(+)(in) = K(+)(out)</text>
        <dbReference type="Rhea" id="RHEA:29463"/>
        <dbReference type="ChEBI" id="CHEBI:29103"/>
    </reaction>
</comment>
<protein>
    <recommendedName>
        <fullName evidence="15">Integral membrane protein</fullName>
    </recommendedName>
</protein>
<dbReference type="Pfam" id="PF06736">
    <property type="entry name" value="TMEM175"/>
    <property type="match status" value="1"/>
</dbReference>
<feature type="transmembrane region" description="Helical" evidence="13">
    <location>
        <begin position="218"/>
        <end position="236"/>
    </location>
</feature>
<keyword evidence="5 13" id="KW-0812">Transmembrane</keyword>
<comment type="subcellular location">
    <subcellularLocation>
        <location evidence="1">Membrane</location>
        <topology evidence="1">Multi-pass membrane protein</topology>
    </subcellularLocation>
</comment>
<keyword evidence="4" id="KW-0633">Potassium transport</keyword>
<sequence length="247" mass="28678">MMREHLFGKKLGSDPYFRWRGDEVSRIEGISDGIFAITITLLIVSTTATETFYDIWTMVRDLPAFLVSFAFIMSAWFEHYRFFRRYGLEDGLTVTLNSLLLFLIMVLAYPLKFLCTFLWHIVIGVNADVLFAVPADAIGLWTEETQRINMMYFYGFSILGVFTIMALMHWRVLVLKNRLELDQIELMITRATVRHYLITIFISVLSLLALVWTSSPAIAGFIYFLMPLIHIPVGMFESRQIDKTIKK</sequence>
<dbReference type="GO" id="GO:0005267">
    <property type="term" value="F:potassium channel activity"/>
    <property type="evidence" value="ECO:0007669"/>
    <property type="project" value="UniProtKB-KW"/>
</dbReference>